<reference evidence="1 2" key="1">
    <citation type="journal article" date="2024" name="Plant J.">
        <title>Genome sequences and population genomics reveal climatic adaptation and genomic divergence between two closely related sweetgum species.</title>
        <authorList>
            <person name="Xu W.Q."/>
            <person name="Ren C.Q."/>
            <person name="Zhang X.Y."/>
            <person name="Comes H.P."/>
            <person name="Liu X.H."/>
            <person name="Li Y.G."/>
            <person name="Kettle C.J."/>
            <person name="Jalonen R."/>
            <person name="Gaisberger H."/>
            <person name="Ma Y.Z."/>
            <person name="Qiu Y.X."/>
        </authorList>
    </citation>
    <scope>NUCLEOTIDE SEQUENCE [LARGE SCALE GENOMIC DNA]</scope>
    <source>
        <strain evidence="1">Hangzhou</strain>
    </source>
</reference>
<comment type="caution">
    <text evidence="1">The sequence shown here is derived from an EMBL/GenBank/DDBJ whole genome shotgun (WGS) entry which is preliminary data.</text>
</comment>
<protein>
    <submittedName>
        <fullName evidence="1">Uncharacterized protein</fullName>
    </submittedName>
</protein>
<dbReference type="PANTHER" id="PTHR34659:SF1">
    <property type="entry name" value="PROTEIN EGT2"/>
    <property type="match status" value="1"/>
</dbReference>
<dbReference type="GO" id="GO:0061908">
    <property type="term" value="C:phagophore"/>
    <property type="evidence" value="ECO:0007669"/>
    <property type="project" value="TreeGrafter"/>
</dbReference>
<dbReference type="InterPro" id="IPR053273">
    <property type="entry name" value="CST_Regulator"/>
</dbReference>
<accession>A0AAP0R676</accession>
<evidence type="ECO:0000313" key="1">
    <source>
        <dbReference type="EMBL" id="KAK9269698.1"/>
    </source>
</evidence>
<evidence type="ECO:0000313" key="2">
    <source>
        <dbReference type="Proteomes" id="UP001415857"/>
    </source>
</evidence>
<dbReference type="AlphaFoldDB" id="A0AAP0R676"/>
<sequence length="347" mass="37931">MWALKKMPPEDKSSPSVVLELIAPAEKNVYEASLFGESIIKNHEKASGILTEVSPVTSAHGEGFESPQKVWTSCDDFVNESEGVSDVSSTLPSSEVDHSLVSCESKVAEMGFISSSSSLPGESYSLCEISPANFPKKAGEICNTVDAMVCVSDIFSAAPCSESSLNVSREDNIADMQHASSSSVLSLESNGVETSRINEAVCVSGPPGNTLDRSWESTQLESFMSSFEIERSDDSGDDITDSEMETIELCDKVKLEESCVIVDGNLLHAVSCRARKHRSYRKIIQDAFASKKRIAKEYEQLAIVYGDIDTEFNEHTAQNLLPSIHTTPLDSKRLPRHDLCDSEWELL</sequence>
<dbReference type="EMBL" id="JBBPBK010000015">
    <property type="protein sequence ID" value="KAK9269698.1"/>
    <property type="molecule type" value="Genomic_DNA"/>
</dbReference>
<name>A0AAP0R676_LIQFO</name>
<gene>
    <name evidence="1" type="ORF">L1049_001476</name>
</gene>
<organism evidence="1 2">
    <name type="scientific">Liquidambar formosana</name>
    <name type="common">Formosan gum</name>
    <dbReference type="NCBI Taxonomy" id="63359"/>
    <lineage>
        <taxon>Eukaryota</taxon>
        <taxon>Viridiplantae</taxon>
        <taxon>Streptophyta</taxon>
        <taxon>Embryophyta</taxon>
        <taxon>Tracheophyta</taxon>
        <taxon>Spermatophyta</taxon>
        <taxon>Magnoliopsida</taxon>
        <taxon>eudicotyledons</taxon>
        <taxon>Gunneridae</taxon>
        <taxon>Pentapetalae</taxon>
        <taxon>Saxifragales</taxon>
        <taxon>Altingiaceae</taxon>
        <taxon>Liquidambar</taxon>
    </lineage>
</organism>
<dbReference type="GO" id="GO:0006950">
    <property type="term" value="P:response to stress"/>
    <property type="evidence" value="ECO:0007669"/>
    <property type="project" value="TreeGrafter"/>
</dbReference>
<dbReference type="Proteomes" id="UP001415857">
    <property type="component" value="Unassembled WGS sequence"/>
</dbReference>
<dbReference type="GO" id="GO:0005776">
    <property type="term" value="C:autophagosome"/>
    <property type="evidence" value="ECO:0007669"/>
    <property type="project" value="TreeGrafter"/>
</dbReference>
<keyword evidence="2" id="KW-1185">Reference proteome</keyword>
<proteinExistence type="predicted"/>
<dbReference type="PANTHER" id="PTHR34659">
    <property type="entry name" value="BNAA05G11610D PROTEIN"/>
    <property type="match status" value="1"/>
</dbReference>